<dbReference type="AlphaFoldDB" id="A0A2G9YQW6"/>
<dbReference type="Pfam" id="PF05345">
    <property type="entry name" value="He_PIG"/>
    <property type="match status" value="1"/>
</dbReference>
<gene>
    <name evidence="2" type="ORF">COX39_01780</name>
</gene>
<name>A0A2G9YQW6_9BACT</name>
<keyword evidence="1" id="KW-1133">Transmembrane helix</keyword>
<protein>
    <submittedName>
        <fullName evidence="2">Uncharacterized protein</fullName>
    </submittedName>
</protein>
<evidence type="ECO:0000313" key="2">
    <source>
        <dbReference type="EMBL" id="PIP21635.1"/>
    </source>
</evidence>
<dbReference type="Proteomes" id="UP000231567">
    <property type="component" value="Unassembled WGS sequence"/>
</dbReference>
<accession>A0A2G9YQW6</accession>
<keyword evidence="1" id="KW-0812">Transmembrane</keyword>
<sequence>MKVLWSLKSFKNRLYTALLSYDNDTNTSKGLEVWRTANGTSWEKVASGGFGDINNLWAITIEEFNDFLYIGTFNFNLDIEVGTGAEVWRSLTGDSGTWTQTNADGFGDTNNFVIYMMAAYKGYLYVGVWYYNESSEDWIRFYRTSDGQNWSQVDLSGLSSGSGGGSSLLMPLVVNDTFWMGNSFDTGGAGLYYSSNVANWQQEGERGFGDANNIDLFAMTLFKNYLYVSFGNNNGAQIWRSGPINPLSILTTSLLAAKLGSSYSANIDISSGTSPYICSYTGDLPQGLSLSSSCVISGIPTQASDHTFTVYVRDSGIPAQTTSKTFNLTVIPVTLPETGSNNQNNSWILLGGLICLGFIYSFSLTKLKKLD</sequence>
<evidence type="ECO:0000256" key="1">
    <source>
        <dbReference type="SAM" id="Phobius"/>
    </source>
</evidence>
<organism evidence="2 3">
    <name type="scientific">Candidatus Nealsonbacteria bacterium CG23_combo_of_CG06-09_8_20_14_all_40_13</name>
    <dbReference type="NCBI Taxonomy" id="1974724"/>
    <lineage>
        <taxon>Bacteria</taxon>
        <taxon>Candidatus Nealsoniibacteriota</taxon>
    </lineage>
</organism>
<dbReference type="InterPro" id="IPR036278">
    <property type="entry name" value="Sialidase_sf"/>
</dbReference>
<keyword evidence="1" id="KW-0472">Membrane</keyword>
<evidence type="ECO:0000313" key="3">
    <source>
        <dbReference type="Proteomes" id="UP000231567"/>
    </source>
</evidence>
<reference evidence="2 3" key="1">
    <citation type="submission" date="2017-09" db="EMBL/GenBank/DDBJ databases">
        <title>Depth-based differentiation of microbial function through sediment-hosted aquifers and enrichment of novel symbionts in the deep terrestrial subsurface.</title>
        <authorList>
            <person name="Probst A.J."/>
            <person name="Ladd B."/>
            <person name="Jarett J.K."/>
            <person name="Geller-Mcgrath D.E."/>
            <person name="Sieber C.M."/>
            <person name="Emerson J.B."/>
            <person name="Anantharaman K."/>
            <person name="Thomas B.C."/>
            <person name="Malmstrom R."/>
            <person name="Stieglmeier M."/>
            <person name="Klingl A."/>
            <person name="Woyke T."/>
            <person name="Ryan C.M."/>
            <person name="Banfield J.F."/>
        </authorList>
    </citation>
    <scope>NUCLEOTIDE SEQUENCE [LARGE SCALE GENOMIC DNA]</scope>
    <source>
        <strain evidence="2">CG23_combo_of_CG06-09_8_20_14_all_40_13</strain>
    </source>
</reference>
<dbReference type="Gene3D" id="2.60.40.10">
    <property type="entry name" value="Immunoglobulins"/>
    <property type="match status" value="1"/>
</dbReference>
<dbReference type="EMBL" id="PCRM01000026">
    <property type="protein sequence ID" value="PIP21635.1"/>
    <property type="molecule type" value="Genomic_DNA"/>
</dbReference>
<feature type="transmembrane region" description="Helical" evidence="1">
    <location>
        <begin position="347"/>
        <end position="365"/>
    </location>
</feature>
<comment type="caution">
    <text evidence="2">The sequence shown here is derived from an EMBL/GenBank/DDBJ whole genome shotgun (WGS) entry which is preliminary data.</text>
</comment>
<dbReference type="SUPFAM" id="SSF50939">
    <property type="entry name" value="Sialidases"/>
    <property type="match status" value="1"/>
</dbReference>
<proteinExistence type="predicted"/>
<dbReference type="InterPro" id="IPR013783">
    <property type="entry name" value="Ig-like_fold"/>
</dbReference>